<evidence type="ECO:0000259" key="2">
    <source>
        <dbReference type="PROSITE" id="PS50975"/>
    </source>
</evidence>
<comment type="caution">
    <text evidence="3">The sequence shown here is derived from an EMBL/GenBank/DDBJ whole genome shotgun (WGS) entry which is preliminary data.</text>
</comment>
<sequence length="326" mass="35858">MSSAARPVLVVAEQLDAAADMVVDQLNQRDVPVMRFDVAEFPQHLTLTGSHLPQEPGWTGTIDDGRRTVRLEEVRAVYWRRPARPLIADSVPEPYATWAQNQADAAILNVLAALPGVPWLNNPHTDRPASHKPQQLTVATRCGLTVPRSLVTNDPDAARRFAKETGGPLICKPLLGGRLDVGEGRPLMVATHRVDPADFDDSIRTTAHYFQEDIPKAYEVRLVAVGQKVFGGKLITTSEAAGTDWRTDYDHIEYDTVDVPDDVATAVRRFLAYYGIAFGSFDFAVTPTGEWVFFENNPAGTWAWVENRTGLPIAAAHADYLMGDTA</sequence>
<dbReference type="PANTHER" id="PTHR21621">
    <property type="entry name" value="RIBOSOMAL PROTEIN S6 MODIFICATION PROTEIN"/>
    <property type="match status" value="1"/>
</dbReference>
<dbReference type="NCBIfam" id="TIGR04187">
    <property type="entry name" value="GRASP_SAV_5884"/>
    <property type="match status" value="1"/>
</dbReference>
<dbReference type="SUPFAM" id="SSF56059">
    <property type="entry name" value="Glutathione synthetase ATP-binding domain-like"/>
    <property type="match status" value="1"/>
</dbReference>
<keyword evidence="4" id="KW-1185">Reference proteome</keyword>
<reference evidence="3 4" key="1">
    <citation type="submission" date="2023-05" db="EMBL/GenBank/DDBJ databases">
        <title>Streptomyces fuscus sp. nov., a brown-black pigment producing actinomyces isolated from dry sand of Sea duck farm.</title>
        <authorList>
            <person name="Xie J."/>
            <person name="Shen N."/>
        </authorList>
    </citation>
    <scope>NUCLEOTIDE SEQUENCE [LARGE SCALE GENOMIC DNA]</scope>
    <source>
        <strain evidence="3 4">CGMCC 4.1883</strain>
    </source>
</reference>
<dbReference type="Proteomes" id="UP001257895">
    <property type="component" value="Unassembled WGS sequence"/>
</dbReference>
<dbReference type="Pfam" id="PF21068">
    <property type="entry name" value="ATPgraspMvdD"/>
    <property type="match status" value="1"/>
</dbReference>
<protein>
    <submittedName>
        <fullName evidence="3">ATP-grasp ribosomal peptide maturase</fullName>
    </submittedName>
</protein>
<accession>A0ABU3JGX9</accession>
<feature type="domain" description="ATP-grasp" evidence="2">
    <location>
        <begin position="136"/>
        <end position="322"/>
    </location>
</feature>
<organism evidence="3 4">
    <name type="scientific">Streptomyces thermocarboxydus</name>
    <dbReference type="NCBI Taxonomy" id="59299"/>
    <lineage>
        <taxon>Bacteria</taxon>
        <taxon>Bacillati</taxon>
        <taxon>Actinomycetota</taxon>
        <taxon>Actinomycetes</taxon>
        <taxon>Kitasatosporales</taxon>
        <taxon>Streptomycetaceae</taxon>
        <taxon>Streptomyces</taxon>
    </lineage>
</organism>
<evidence type="ECO:0000313" key="3">
    <source>
        <dbReference type="EMBL" id="MDT6974328.1"/>
    </source>
</evidence>
<keyword evidence="1" id="KW-0067">ATP-binding</keyword>
<evidence type="ECO:0000313" key="4">
    <source>
        <dbReference type="Proteomes" id="UP001257895"/>
    </source>
</evidence>
<dbReference type="EMBL" id="JASKMB010000046">
    <property type="protein sequence ID" value="MDT6974328.1"/>
    <property type="molecule type" value="Genomic_DNA"/>
</dbReference>
<proteinExistence type="predicted"/>
<gene>
    <name evidence="3" type="primary">tgmB</name>
    <name evidence="3" type="ORF">QNO05_31370</name>
</gene>
<dbReference type="InterPro" id="IPR048936">
    <property type="entry name" value="MvdD-like_ATPgrasp"/>
</dbReference>
<name>A0ABU3JGX9_9ACTN</name>
<dbReference type="PANTHER" id="PTHR21621:SF0">
    <property type="entry name" value="BETA-CITRYLGLUTAMATE SYNTHASE B-RELATED"/>
    <property type="match status" value="1"/>
</dbReference>
<dbReference type="Gene3D" id="3.30.470.20">
    <property type="entry name" value="ATP-grasp fold, B domain"/>
    <property type="match status" value="1"/>
</dbReference>
<evidence type="ECO:0000256" key="1">
    <source>
        <dbReference type="PROSITE-ProRule" id="PRU00409"/>
    </source>
</evidence>
<dbReference type="RefSeq" id="WP_346082816.1">
    <property type="nucleotide sequence ID" value="NZ_BAAAGV010000008.1"/>
</dbReference>
<keyword evidence="1" id="KW-0547">Nucleotide-binding</keyword>
<dbReference type="InterPro" id="IPR026449">
    <property type="entry name" value="GRASP_SAV_5884"/>
</dbReference>
<dbReference type="PROSITE" id="PS50975">
    <property type="entry name" value="ATP_GRASP"/>
    <property type="match status" value="1"/>
</dbReference>
<dbReference type="InterPro" id="IPR011761">
    <property type="entry name" value="ATP-grasp"/>
</dbReference>